<comment type="caution">
    <text evidence="1">The sequence shown here is derived from an EMBL/GenBank/DDBJ whole genome shotgun (WGS) entry which is preliminary data.</text>
</comment>
<proteinExistence type="predicted"/>
<accession>A0ABV1DBR1</accession>
<name>A0ABV1DBR1_9FIRM</name>
<sequence>MDFEVEIHGALRTTGSEDFFCYGKTLKNEIAYISLGADFSLKIHVYQGIFNHMAMEYGVEIFTSITEKKLG</sequence>
<gene>
    <name evidence="1" type="ORF">WMQ36_22915</name>
</gene>
<protein>
    <submittedName>
        <fullName evidence="1">Uncharacterized protein</fullName>
    </submittedName>
</protein>
<keyword evidence="2" id="KW-1185">Reference proteome</keyword>
<evidence type="ECO:0000313" key="1">
    <source>
        <dbReference type="EMBL" id="MEQ2427819.1"/>
    </source>
</evidence>
<organism evidence="1 2">
    <name type="scientific">Enterocloster hominis</name>
    <name type="common">ex Hitch et al. 2024</name>
    <dbReference type="NCBI Taxonomy" id="1917870"/>
    <lineage>
        <taxon>Bacteria</taxon>
        <taxon>Bacillati</taxon>
        <taxon>Bacillota</taxon>
        <taxon>Clostridia</taxon>
        <taxon>Lachnospirales</taxon>
        <taxon>Lachnospiraceae</taxon>
        <taxon>Enterocloster</taxon>
    </lineage>
</organism>
<dbReference type="RefSeq" id="WP_008722048.1">
    <property type="nucleotide sequence ID" value="NZ_JBBMFM010000129.1"/>
</dbReference>
<reference evidence="1 2" key="1">
    <citation type="submission" date="2024-03" db="EMBL/GenBank/DDBJ databases">
        <title>Human intestinal bacterial collection.</title>
        <authorList>
            <person name="Pauvert C."/>
            <person name="Hitch T.C.A."/>
            <person name="Clavel T."/>
        </authorList>
    </citation>
    <scope>NUCLEOTIDE SEQUENCE [LARGE SCALE GENOMIC DNA]</scope>
    <source>
        <strain evidence="1 2">CLA-SR-H021</strain>
    </source>
</reference>
<evidence type="ECO:0000313" key="2">
    <source>
        <dbReference type="Proteomes" id="UP001454086"/>
    </source>
</evidence>
<dbReference type="EMBL" id="JBBMFM010000129">
    <property type="protein sequence ID" value="MEQ2427819.1"/>
    <property type="molecule type" value="Genomic_DNA"/>
</dbReference>
<dbReference type="Proteomes" id="UP001454086">
    <property type="component" value="Unassembled WGS sequence"/>
</dbReference>